<name>A0A1E7Q243_9GAMM</name>
<dbReference type="NCBIfam" id="NF005963">
    <property type="entry name" value="PRK08051.1"/>
    <property type="match status" value="1"/>
</dbReference>
<evidence type="ECO:0000256" key="1">
    <source>
        <dbReference type="ARBA" id="ARBA00023002"/>
    </source>
</evidence>
<dbReference type="Gene3D" id="3.40.50.80">
    <property type="entry name" value="Nucleotide-binding domain of ferredoxin-NADP reductase (FNR) module"/>
    <property type="match status" value="1"/>
</dbReference>
<dbReference type="SUPFAM" id="SSF52343">
    <property type="entry name" value="Ferredoxin reductase-like, C-terminal NADP-linked domain"/>
    <property type="match status" value="1"/>
</dbReference>
<dbReference type="Pfam" id="PF00175">
    <property type="entry name" value="NAD_binding_1"/>
    <property type="match status" value="1"/>
</dbReference>
<dbReference type="OrthoDB" id="9806195at2"/>
<comment type="caution">
    <text evidence="5">The sequence shown here is derived from an EMBL/GenBank/DDBJ whole genome shotgun (WGS) entry which is preliminary data.</text>
</comment>
<reference evidence="6" key="1">
    <citation type="submission" date="2016-09" db="EMBL/GenBank/DDBJ databases">
        <authorList>
            <person name="Wan X."/>
            <person name="Hou S."/>
        </authorList>
    </citation>
    <scope>NUCLEOTIDE SEQUENCE [LARGE SCALE GENOMIC DNA]</scope>
    <source>
        <strain evidence="6">KH87</strain>
    </source>
</reference>
<dbReference type="PANTHER" id="PTHR47354:SF7">
    <property type="entry name" value="NAD(P)H-FLAVIN REDUCTASE"/>
    <property type="match status" value="1"/>
</dbReference>
<keyword evidence="2" id="KW-0455">Luminescence</keyword>
<dbReference type="EMBL" id="MKEK01000001">
    <property type="protein sequence ID" value="OEY68265.1"/>
    <property type="molecule type" value="Genomic_DNA"/>
</dbReference>
<dbReference type="InterPro" id="IPR017938">
    <property type="entry name" value="Riboflavin_synthase-like_b-brl"/>
</dbReference>
<dbReference type="PRINTS" id="PR00410">
    <property type="entry name" value="PHEHYDRXLASE"/>
</dbReference>
<accession>A0A1E7Q243</accession>
<dbReference type="AlphaFoldDB" id="A0A1E7Q243"/>
<protein>
    <submittedName>
        <fullName evidence="5">NAD(P)H-flavin reductase</fullName>
    </submittedName>
</protein>
<dbReference type="GO" id="GO:0008218">
    <property type="term" value="P:bioluminescence"/>
    <property type="evidence" value="ECO:0007669"/>
    <property type="project" value="UniProtKB-KW"/>
</dbReference>
<dbReference type="InterPro" id="IPR050415">
    <property type="entry name" value="MRET"/>
</dbReference>
<evidence type="ECO:0000256" key="3">
    <source>
        <dbReference type="ARBA" id="ARBA00038177"/>
    </source>
</evidence>
<organism evidence="5 6">
    <name type="scientific">Rheinheimera salexigens</name>
    <dbReference type="NCBI Taxonomy" id="1628148"/>
    <lineage>
        <taxon>Bacteria</taxon>
        <taxon>Pseudomonadati</taxon>
        <taxon>Pseudomonadota</taxon>
        <taxon>Gammaproteobacteria</taxon>
        <taxon>Chromatiales</taxon>
        <taxon>Chromatiaceae</taxon>
        <taxon>Rheinheimera</taxon>
    </lineage>
</organism>
<dbReference type="Gene3D" id="2.40.30.10">
    <property type="entry name" value="Translation factors"/>
    <property type="match status" value="1"/>
</dbReference>
<evidence type="ECO:0000259" key="4">
    <source>
        <dbReference type="PROSITE" id="PS51384"/>
    </source>
</evidence>
<evidence type="ECO:0000256" key="2">
    <source>
        <dbReference type="ARBA" id="ARBA00023223"/>
    </source>
</evidence>
<dbReference type="GO" id="GO:0016491">
    <property type="term" value="F:oxidoreductase activity"/>
    <property type="evidence" value="ECO:0007669"/>
    <property type="project" value="UniProtKB-KW"/>
</dbReference>
<gene>
    <name evidence="5" type="ORF">BI198_00825</name>
</gene>
<dbReference type="PROSITE" id="PS51384">
    <property type="entry name" value="FAD_FR"/>
    <property type="match status" value="1"/>
</dbReference>
<dbReference type="Proteomes" id="UP000242258">
    <property type="component" value="Unassembled WGS sequence"/>
</dbReference>
<comment type="similarity">
    <text evidence="3">Belongs to the Fre/LuxG FAD/NAD(P) flavoprotein oxidoreductase family.</text>
</comment>
<dbReference type="PANTHER" id="PTHR47354">
    <property type="entry name" value="NADH OXIDOREDUCTASE HCR"/>
    <property type="match status" value="1"/>
</dbReference>
<dbReference type="InterPro" id="IPR017927">
    <property type="entry name" value="FAD-bd_FR_type"/>
</dbReference>
<dbReference type="STRING" id="1628148.BI198_00825"/>
<dbReference type="SUPFAM" id="SSF63380">
    <property type="entry name" value="Riboflavin synthase domain-like"/>
    <property type="match status" value="1"/>
</dbReference>
<dbReference type="InterPro" id="IPR039261">
    <property type="entry name" value="FNR_nucleotide-bd"/>
</dbReference>
<dbReference type="CDD" id="cd06189">
    <property type="entry name" value="flavin_oxioreductase"/>
    <property type="match status" value="1"/>
</dbReference>
<keyword evidence="6" id="KW-1185">Reference proteome</keyword>
<feature type="domain" description="FAD-binding FR-type" evidence="4">
    <location>
        <begin position="1"/>
        <end position="102"/>
    </location>
</feature>
<evidence type="ECO:0000313" key="5">
    <source>
        <dbReference type="EMBL" id="OEY68265.1"/>
    </source>
</evidence>
<keyword evidence="1" id="KW-0560">Oxidoreductase</keyword>
<dbReference type="InterPro" id="IPR001433">
    <property type="entry name" value="OxRdtase_FAD/NAD-bd"/>
</dbReference>
<proteinExistence type="inferred from homology"/>
<dbReference type="RefSeq" id="WP_070047832.1">
    <property type="nucleotide sequence ID" value="NZ_CBCSDO010000011.1"/>
</dbReference>
<sequence>MTIIACTIDAIEPLTPTVNRVLLTPLTPISYQSGQYLQLCLSEEDKRPFSIASHEGSLQIELHIGAAETDQYSSQALAHLQQLFAAKQPVLTEIGLGEAQLRTDSVRPLILLAGGTGFSYIYSIAQTLAKQNIQRPVSAYWGVRDVEALYHHPEMQQWASSNQHFKFIPVVQNPTADWAGRTGLVHQAVLDDFASLADYDIYIAGPFAMAGVVREAFLQHGAERENMFCDAFAYI</sequence>
<evidence type="ECO:0000313" key="6">
    <source>
        <dbReference type="Proteomes" id="UP000242258"/>
    </source>
</evidence>